<dbReference type="OrthoDB" id="9771846at2"/>
<gene>
    <name evidence="1" type="ORF">CLV37_109139</name>
</gene>
<evidence type="ECO:0000313" key="2">
    <source>
        <dbReference type="Proteomes" id="UP000238083"/>
    </source>
</evidence>
<proteinExistence type="predicted"/>
<evidence type="ECO:0000313" key="1">
    <source>
        <dbReference type="EMBL" id="PRY12953.1"/>
    </source>
</evidence>
<dbReference type="Proteomes" id="UP000238083">
    <property type="component" value="Unassembled WGS sequence"/>
</dbReference>
<dbReference type="Pfam" id="PF13692">
    <property type="entry name" value="Glyco_trans_1_4"/>
    <property type="match status" value="1"/>
</dbReference>
<dbReference type="EMBL" id="PVZF01000009">
    <property type="protein sequence ID" value="PRY12953.1"/>
    <property type="molecule type" value="Genomic_DNA"/>
</dbReference>
<sequence length="366" mass="40104">MTTPDGARPLTIHLQPSPDRPMVNPYLSLLVGALREQGHDVVHLGTRPFDDRSVVHVHWPEMPLHSPRTGYALKRLARTYVHVLRARRAHVPVVWTLHNLRAHDGSRPLLQRLLWQTFPRLVDGWISLSATGVAQVEDAFPVLARAPHRVVAHGTYEPVLGRPDRAAARARLGLDAGHAVLAAVGRIKPYKGVEDLVAAVVASPDPSLRLVVAGGCDDPGLRRTLSELADHRVTLLLQELPQEGVDDVLAAADLTVLPFRSVFNSGSVLLCLSAGRPVLARRTAVFEELGAEVGPGWLRTFEGPLTPEVLHAALEARPRRGGPDLTRHRWETVARDHADFATGLLARRRAQPQARSLSTTSSERAR</sequence>
<name>A0A2T0R0Y6_9ACTN</name>
<reference evidence="1 2" key="1">
    <citation type="submission" date="2018-03" db="EMBL/GenBank/DDBJ databases">
        <title>Genomic Encyclopedia of Archaeal and Bacterial Type Strains, Phase II (KMG-II): from individual species to whole genera.</title>
        <authorList>
            <person name="Goeker M."/>
        </authorList>
    </citation>
    <scope>NUCLEOTIDE SEQUENCE [LARGE SCALE GENOMIC DNA]</scope>
    <source>
        <strain evidence="1 2">DSM 19711</strain>
    </source>
</reference>
<dbReference type="AlphaFoldDB" id="A0A2T0R0Y6"/>
<keyword evidence="2" id="KW-1185">Reference proteome</keyword>
<comment type="caution">
    <text evidence="1">The sequence shown here is derived from an EMBL/GenBank/DDBJ whole genome shotgun (WGS) entry which is preliminary data.</text>
</comment>
<protein>
    <submittedName>
        <fullName evidence="1">Glycosyl transferase family 1</fullName>
    </submittedName>
</protein>
<accession>A0A2T0R0Y6</accession>
<dbReference type="PANTHER" id="PTHR12526:SF635">
    <property type="entry name" value="GLYCOSYL TRANSFERASE GROUP 1"/>
    <property type="match status" value="1"/>
</dbReference>
<organism evidence="1 2">
    <name type="scientific">Kineococcus rhizosphaerae</name>
    <dbReference type="NCBI Taxonomy" id="559628"/>
    <lineage>
        <taxon>Bacteria</taxon>
        <taxon>Bacillati</taxon>
        <taxon>Actinomycetota</taxon>
        <taxon>Actinomycetes</taxon>
        <taxon>Kineosporiales</taxon>
        <taxon>Kineosporiaceae</taxon>
        <taxon>Kineococcus</taxon>
    </lineage>
</organism>
<dbReference type="SUPFAM" id="SSF53756">
    <property type="entry name" value="UDP-Glycosyltransferase/glycogen phosphorylase"/>
    <property type="match status" value="1"/>
</dbReference>
<keyword evidence="1" id="KW-0808">Transferase</keyword>
<dbReference type="Gene3D" id="3.40.50.2000">
    <property type="entry name" value="Glycogen Phosphorylase B"/>
    <property type="match status" value="2"/>
</dbReference>
<dbReference type="PANTHER" id="PTHR12526">
    <property type="entry name" value="GLYCOSYLTRANSFERASE"/>
    <property type="match status" value="1"/>
</dbReference>
<dbReference type="GO" id="GO:0016757">
    <property type="term" value="F:glycosyltransferase activity"/>
    <property type="evidence" value="ECO:0007669"/>
    <property type="project" value="TreeGrafter"/>
</dbReference>
<dbReference type="RefSeq" id="WP_106212846.1">
    <property type="nucleotide sequence ID" value="NZ_PVZF01000009.1"/>
</dbReference>